<evidence type="ECO:0000259" key="2">
    <source>
        <dbReference type="Pfam" id="PF01883"/>
    </source>
</evidence>
<sequence length="210" mass="22914">MAIKYTAKVIEHFKNPHNIGIIENADACATEGSPACGDEITVYLKIDKATDRIEDVKFQSYGCASNIATGSIITDLAKGKTIDEAEAITWKQAADELGGLPPVKMHCSVLAVDGLRSAIRKYKKEMKGIDYDSTLDVKTVTEELKHVLWPPVGVDIITLKMVKYIGIDQGAVRVEVSVGSDDKFLDPTVNEIIEHVSKIRGVKSVNVENV</sequence>
<dbReference type="PANTHER" id="PTHR10093">
    <property type="entry name" value="IRON-SULFUR CLUSTER ASSEMBLY ENZYME NIFU HOMOLOG"/>
    <property type="match status" value="1"/>
</dbReference>
<dbReference type="OrthoDB" id="9804157at2"/>
<dbReference type="SUPFAM" id="SSF117916">
    <property type="entry name" value="Fe-S cluster assembly (FSCA) domain-like"/>
    <property type="match status" value="1"/>
</dbReference>
<evidence type="ECO:0000259" key="1">
    <source>
        <dbReference type="Pfam" id="PF01592"/>
    </source>
</evidence>
<dbReference type="SUPFAM" id="SSF82649">
    <property type="entry name" value="SufE/NifU"/>
    <property type="match status" value="1"/>
</dbReference>
<dbReference type="Proteomes" id="UP000266328">
    <property type="component" value="Unassembled WGS sequence"/>
</dbReference>
<feature type="domain" description="MIP18 family-like" evidence="2">
    <location>
        <begin position="139"/>
        <end position="207"/>
    </location>
</feature>
<dbReference type="Pfam" id="PF01592">
    <property type="entry name" value="NifU_N"/>
    <property type="match status" value="1"/>
</dbReference>
<feature type="domain" description="NIF system FeS cluster assembly NifU N-terminal" evidence="1">
    <location>
        <begin position="5"/>
        <end position="126"/>
    </location>
</feature>
<dbReference type="Pfam" id="PF01883">
    <property type="entry name" value="FeS_assembly_P"/>
    <property type="match status" value="1"/>
</dbReference>
<dbReference type="EMBL" id="QXIS01000034">
    <property type="protein sequence ID" value="RIE05628.1"/>
    <property type="molecule type" value="Genomic_DNA"/>
</dbReference>
<dbReference type="InterPro" id="IPR002744">
    <property type="entry name" value="MIP18-like"/>
</dbReference>
<dbReference type="GO" id="GO:0016226">
    <property type="term" value="P:iron-sulfur cluster assembly"/>
    <property type="evidence" value="ECO:0007669"/>
    <property type="project" value="InterPro"/>
</dbReference>
<keyword evidence="4" id="KW-1185">Reference proteome</keyword>
<reference evidence="3 4" key="1">
    <citation type="submission" date="2018-09" db="EMBL/GenBank/DDBJ databases">
        <title>Discovery and Ecogenomic Context for Candidatus Cryosericales, a Global Caldiserica Order Active in Thawing Permafrost.</title>
        <authorList>
            <person name="Martinez M.A."/>
            <person name="Woodcroft B.J."/>
            <person name="Ignacio Espinoza J.C."/>
            <person name="Zayed A."/>
            <person name="Singleton C.M."/>
            <person name="Boyd J."/>
            <person name="Li Y.-F."/>
            <person name="Purvine S."/>
            <person name="Maughan H."/>
            <person name="Hodgkins S.B."/>
            <person name="Anderson D."/>
            <person name="Sederholm M."/>
            <person name="Temperton B."/>
            <person name="Saleska S.R."/>
            <person name="Tyson G.W."/>
            <person name="Rich V.I."/>
        </authorList>
    </citation>
    <scope>NUCLEOTIDE SEQUENCE [LARGE SCALE GENOMIC DNA]</scope>
    <source>
        <strain evidence="3 4">SMC7</strain>
    </source>
</reference>
<name>A0A398CYM7_9BACT</name>
<dbReference type="RefSeq" id="WP_119089586.1">
    <property type="nucleotide sequence ID" value="NZ_QXIS01000034.1"/>
</dbReference>
<dbReference type="InterPro" id="IPR002871">
    <property type="entry name" value="NIF_FeS_clus_asmbl_NifU_N"/>
</dbReference>
<dbReference type="GO" id="GO:0051536">
    <property type="term" value="F:iron-sulfur cluster binding"/>
    <property type="evidence" value="ECO:0007669"/>
    <property type="project" value="InterPro"/>
</dbReference>
<dbReference type="GO" id="GO:0005506">
    <property type="term" value="F:iron ion binding"/>
    <property type="evidence" value="ECO:0007669"/>
    <property type="project" value="InterPro"/>
</dbReference>
<organism evidence="3 4">
    <name type="scientific">Candidatus Cryosericum terrychapinii</name>
    <dbReference type="NCBI Taxonomy" id="2290919"/>
    <lineage>
        <taxon>Bacteria</taxon>
        <taxon>Pseudomonadati</taxon>
        <taxon>Caldisericota/Cryosericota group</taxon>
        <taxon>Candidatus Cryosericota</taxon>
        <taxon>Candidatus Cryosericia</taxon>
        <taxon>Candidatus Cryosericales</taxon>
        <taxon>Candidatus Cryosericaceae</taxon>
        <taxon>Candidatus Cryosericum</taxon>
    </lineage>
</organism>
<proteinExistence type="predicted"/>
<comment type="caution">
    <text evidence="3">The sequence shown here is derived from an EMBL/GenBank/DDBJ whole genome shotgun (WGS) entry which is preliminary data.</text>
</comment>
<dbReference type="CDD" id="cd06664">
    <property type="entry name" value="IscU_like"/>
    <property type="match status" value="1"/>
</dbReference>
<dbReference type="AlphaFoldDB" id="A0A398CYM7"/>
<dbReference type="Gene3D" id="3.90.1010.10">
    <property type="match status" value="1"/>
</dbReference>
<gene>
    <name evidence="3" type="ORF">SMC7_06760</name>
</gene>
<dbReference type="InterPro" id="IPR034904">
    <property type="entry name" value="FSCA_dom_sf"/>
</dbReference>
<evidence type="ECO:0000313" key="4">
    <source>
        <dbReference type="Proteomes" id="UP000266328"/>
    </source>
</evidence>
<evidence type="ECO:0000313" key="3">
    <source>
        <dbReference type="EMBL" id="RIE05628.1"/>
    </source>
</evidence>
<protein>
    <submittedName>
        <fullName evidence="3">Iron-sulfur cluster assembly scaffold protein</fullName>
    </submittedName>
</protein>
<dbReference type="Gene3D" id="3.30.300.130">
    <property type="entry name" value="Fe-S cluster assembly (FSCA)"/>
    <property type="match status" value="1"/>
</dbReference>
<accession>A0A398CYM7</accession>